<feature type="non-terminal residue" evidence="3">
    <location>
        <position position="434"/>
    </location>
</feature>
<dbReference type="InterPro" id="IPR033121">
    <property type="entry name" value="PEPTIDASE_A1"/>
</dbReference>
<evidence type="ECO:0000313" key="3">
    <source>
        <dbReference type="EMBL" id="KAF1980938.1"/>
    </source>
</evidence>
<dbReference type="AlphaFoldDB" id="A0A6G1GJN7"/>
<dbReference type="SUPFAM" id="SSF50630">
    <property type="entry name" value="Acid proteases"/>
    <property type="match status" value="1"/>
</dbReference>
<keyword evidence="1" id="KW-1133">Transmembrane helix</keyword>
<feature type="transmembrane region" description="Helical" evidence="1">
    <location>
        <begin position="413"/>
        <end position="433"/>
    </location>
</feature>
<dbReference type="OrthoDB" id="5361565at2759"/>
<name>A0A6G1GJN7_9PEZI</name>
<feature type="domain" description="Peptidase A1" evidence="2">
    <location>
        <begin position="1"/>
        <end position="356"/>
    </location>
</feature>
<organism evidence="3 4">
    <name type="scientific">Aulographum hederae CBS 113979</name>
    <dbReference type="NCBI Taxonomy" id="1176131"/>
    <lineage>
        <taxon>Eukaryota</taxon>
        <taxon>Fungi</taxon>
        <taxon>Dikarya</taxon>
        <taxon>Ascomycota</taxon>
        <taxon>Pezizomycotina</taxon>
        <taxon>Dothideomycetes</taxon>
        <taxon>Pleosporomycetidae</taxon>
        <taxon>Aulographales</taxon>
        <taxon>Aulographaceae</taxon>
    </lineage>
</organism>
<keyword evidence="1" id="KW-0812">Transmembrane</keyword>
<accession>A0A6G1GJN7</accession>
<gene>
    <name evidence="3" type="ORF">K402DRAFT_299848</name>
</gene>
<protein>
    <submittedName>
        <fullName evidence="3">Acid protease</fullName>
    </submittedName>
</protein>
<keyword evidence="3" id="KW-0645">Protease</keyword>
<dbReference type="PROSITE" id="PS51767">
    <property type="entry name" value="PEPTIDASE_A1"/>
    <property type="match status" value="1"/>
</dbReference>
<evidence type="ECO:0000256" key="1">
    <source>
        <dbReference type="SAM" id="Phobius"/>
    </source>
</evidence>
<keyword evidence="1" id="KW-0472">Membrane</keyword>
<dbReference type="Proteomes" id="UP000800041">
    <property type="component" value="Unassembled WGS sequence"/>
</dbReference>
<reference evidence="3" key="1">
    <citation type="journal article" date="2020" name="Stud. Mycol.">
        <title>101 Dothideomycetes genomes: a test case for predicting lifestyles and emergence of pathogens.</title>
        <authorList>
            <person name="Haridas S."/>
            <person name="Albert R."/>
            <person name="Binder M."/>
            <person name="Bloem J."/>
            <person name="Labutti K."/>
            <person name="Salamov A."/>
            <person name="Andreopoulos B."/>
            <person name="Baker S."/>
            <person name="Barry K."/>
            <person name="Bills G."/>
            <person name="Bluhm B."/>
            <person name="Cannon C."/>
            <person name="Castanera R."/>
            <person name="Culley D."/>
            <person name="Daum C."/>
            <person name="Ezra D."/>
            <person name="Gonzalez J."/>
            <person name="Henrissat B."/>
            <person name="Kuo A."/>
            <person name="Liang C."/>
            <person name="Lipzen A."/>
            <person name="Lutzoni F."/>
            <person name="Magnuson J."/>
            <person name="Mondo S."/>
            <person name="Nolan M."/>
            <person name="Ohm R."/>
            <person name="Pangilinan J."/>
            <person name="Park H.-J."/>
            <person name="Ramirez L."/>
            <person name="Alfaro M."/>
            <person name="Sun H."/>
            <person name="Tritt A."/>
            <person name="Yoshinaga Y."/>
            <person name="Zwiers L.-H."/>
            <person name="Turgeon B."/>
            <person name="Goodwin S."/>
            <person name="Spatafora J."/>
            <person name="Crous P."/>
            <person name="Grigoriev I."/>
        </authorList>
    </citation>
    <scope>NUCLEOTIDE SEQUENCE</scope>
    <source>
        <strain evidence="3">CBS 113979</strain>
    </source>
</reference>
<dbReference type="Gene3D" id="2.40.70.10">
    <property type="entry name" value="Acid Proteases"/>
    <property type="match status" value="1"/>
</dbReference>
<keyword evidence="3" id="KW-0378">Hydrolase</keyword>
<evidence type="ECO:0000313" key="4">
    <source>
        <dbReference type="Proteomes" id="UP000800041"/>
    </source>
</evidence>
<keyword evidence="4" id="KW-1185">Reference proteome</keyword>
<dbReference type="InterPro" id="IPR021109">
    <property type="entry name" value="Peptidase_aspartic_dom_sf"/>
</dbReference>
<dbReference type="GO" id="GO:0006508">
    <property type="term" value="P:proteolysis"/>
    <property type="evidence" value="ECO:0007669"/>
    <property type="project" value="UniProtKB-KW"/>
</dbReference>
<sequence>RGAALSVGSPPQTLAFLPQLNLNNTWIFDSHGFCYDGSTEAYCHSYRGGQFEEDESSTLRIAKNQTAAGATPGDGTTLKNQSWAIDSIQLNSNTSINNFGFGVAGMDWGGNIHSQNTIGLAQNSSLLWAMRSTGKIGSLTWSWFWGLAGYGEGARMDGSLVLGGYDGAKAKGRNYTNHINRFGKCPTGMIVTMSQIILNFPNGTTTDMLRQNSVSACLLPDFPLLMLIGYENGPYQHFEDDTQTHWLNVPGQEAAPLRSFGVDFWGMLYSPDNVYEGDMTIILDSGLAFRIPNDQFIVPEMKIDDNGTVYYNTSVRNVLIGANLPPNDQDLPVLGRNFFSSAYLMVNSEEETFTLWAANATEEMDLVPITNQKAVQTCGFTSSATPIRTATSTSRSTSTAESTATSIPEVRSISAGTIAGAVIGCIAVLVAICV</sequence>
<evidence type="ECO:0000259" key="2">
    <source>
        <dbReference type="PROSITE" id="PS51767"/>
    </source>
</evidence>
<dbReference type="GO" id="GO:0008233">
    <property type="term" value="F:peptidase activity"/>
    <property type="evidence" value="ECO:0007669"/>
    <property type="project" value="UniProtKB-KW"/>
</dbReference>
<feature type="non-terminal residue" evidence="3">
    <location>
        <position position="1"/>
    </location>
</feature>
<proteinExistence type="predicted"/>
<dbReference type="EMBL" id="ML977213">
    <property type="protein sequence ID" value="KAF1980938.1"/>
    <property type="molecule type" value="Genomic_DNA"/>
</dbReference>